<dbReference type="PANTHER" id="PTHR43476:SF5">
    <property type="entry name" value="FAD-DEPENDENT MONOOXYGENASE"/>
    <property type="match status" value="1"/>
</dbReference>
<dbReference type="EMBL" id="JACHJY010000002">
    <property type="protein sequence ID" value="MBB4980697.1"/>
    <property type="molecule type" value="Genomic_DNA"/>
</dbReference>
<gene>
    <name evidence="3" type="ORF">GGE06_001605</name>
</gene>
<dbReference type="GO" id="GO:0071949">
    <property type="term" value="F:FAD binding"/>
    <property type="evidence" value="ECO:0007669"/>
    <property type="project" value="InterPro"/>
</dbReference>
<dbReference type="SUPFAM" id="SSF51905">
    <property type="entry name" value="FAD/NAD(P)-binding domain"/>
    <property type="match status" value="1"/>
</dbReference>
<comment type="caution">
    <text evidence="3">The sequence shown here is derived from an EMBL/GenBank/DDBJ whole genome shotgun (WGS) entry which is preliminary data.</text>
</comment>
<proteinExistence type="predicted"/>
<evidence type="ECO:0000256" key="1">
    <source>
        <dbReference type="ARBA" id="ARBA00023002"/>
    </source>
</evidence>
<dbReference type="GO" id="GO:0018659">
    <property type="term" value="F:4-hydroxybenzoate 3-monooxygenase activity"/>
    <property type="evidence" value="ECO:0007669"/>
    <property type="project" value="UniProtKB-EC"/>
</dbReference>
<evidence type="ECO:0000313" key="3">
    <source>
        <dbReference type="EMBL" id="MBB4980697.1"/>
    </source>
</evidence>
<keyword evidence="3" id="KW-0503">Monooxygenase</keyword>
<evidence type="ECO:0000313" key="4">
    <source>
        <dbReference type="Proteomes" id="UP000582643"/>
    </source>
</evidence>
<dbReference type="NCBIfam" id="NF006091">
    <property type="entry name" value="PRK08243.1"/>
    <property type="match status" value="1"/>
</dbReference>
<dbReference type="Gene3D" id="3.30.9.10">
    <property type="entry name" value="D-Amino Acid Oxidase, subunit A, domain 2"/>
    <property type="match status" value="1"/>
</dbReference>
<dbReference type="InterPro" id="IPR036188">
    <property type="entry name" value="FAD/NAD-bd_sf"/>
</dbReference>
<evidence type="ECO:0000259" key="2">
    <source>
        <dbReference type="Pfam" id="PF01494"/>
    </source>
</evidence>
<organism evidence="3 4">
    <name type="scientific">Streptomyces nymphaeiformis</name>
    <dbReference type="NCBI Taxonomy" id="2663842"/>
    <lineage>
        <taxon>Bacteria</taxon>
        <taxon>Bacillati</taxon>
        <taxon>Actinomycetota</taxon>
        <taxon>Actinomycetes</taxon>
        <taxon>Kitasatosporales</taxon>
        <taxon>Streptomycetaceae</taxon>
        <taxon>Streptomyces</taxon>
    </lineage>
</organism>
<dbReference type="PANTHER" id="PTHR43476">
    <property type="entry name" value="3-(3-HYDROXY-PHENYL)PROPIONATE/3-HYDROXYCINNAMIC ACID HYDROXYLASE"/>
    <property type="match status" value="1"/>
</dbReference>
<keyword evidence="1 3" id="KW-0560">Oxidoreductase</keyword>
<dbReference type="RefSeq" id="WP_116157201.1">
    <property type="nucleotide sequence ID" value="NZ_JACHJY010000002.1"/>
</dbReference>
<sequence>MADAVVDTVSSVPVAVVGAGPAGLMLAHRLGRAGIDAIVVDTRTRREIETTQRAGILEADAARDLVETGVSDRILREGHEHEGTVLRFGGRPHRIPFKELVGESVWLYPQTDVFIDLADARERDGGTVHFGVGDTEVLDVTTGAPRVRYTAPDGSRHEIRARYVVGADGSRSMCRNLVPEDRRVRYGKEYPYAWFGILAEAPVSAPELVYAHSEHGFALISQRSESVQRMYFQCSPDESVDAWSDDRVWETLQARVAGEDGFRLNEGPITDKTVLRFRSFVQEPMRWGSLVLAGDAAHTVPPTGARGLNLALHDVKVLAELLLRALGGAGDAALDDYQPRALQRVWRAQNFSHWMTQLLHTAPGGSPFDLRRQLGELDNAVGTRSGRTYLAEQYTGWPASSRG</sequence>
<name>A0A7W7TY67_9ACTN</name>
<dbReference type="InterPro" id="IPR050631">
    <property type="entry name" value="PheA/TfdB_FAD_monoxygenase"/>
</dbReference>
<dbReference type="Pfam" id="PF01494">
    <property type="entry name" value="FAD_binding_3"/>
    <property type="match status" value="1"/>
</dbReference>
<keyword evidence="4" id="KW-1185">Reference proteome</keyword>
<dbReference type="Gene3D" id="3.50.50.60">
    <property type="entry name" value="FAD/NAD(P)-binding domain"/>
    <property type="match status" value="1"/>
</dbReference>
<dbReference type="PRINTS" id="PR00420">
    <property type="entry name" value="RNGMNOXGNASE"/>
</dbReference>
<dbReference type="Proteomes" id="UP000582643">
    <property type="component" value="Unassembled WGS sequence"/>
</dbReference>
<reference evidence="3 4" key="1">
    <citation type="submission" date="2020-08" db="EMBL/GenBank/DDBJ databases">
        <title>Genomic Encyclopedia of Type Strains, Phase III (KMG-III): the genomes of soil and plant-associated and newly described type strains.</title>
        <authorList>
            <person name="Whitman W."/>
        </authorList>
    </citation>
    <scope>NUCLEOTIDE SEQUENCE [LARGE SCALE GENOMIC DNA]</scope>
    <source>
        <strain evidence="3 4">SFB5A</strain>
    </source>
</reference>
<protein>
    <submittedName>
        <fullName evidence="3">p-hydroxybenzoate 3-monooxygenase</fullName>
        <ecNumber evidence="3">1.14.13.2</ecNumber>
    </submittedName>
</protein>
<dbReference type="EC" id="1.14.13.2" evidence="3"/>
<feature type="domain" description="FAD-binding" evidence="2">
    <location>
        <begin position="12"/>
        <end position="351"/>
    </location>
</feature>
<dbReference type="InterPro" id="IPR002938">
    <property type="entry name" value="FAD-bd"/>
</dbReference>
<dbReference type="SUPFAM" id="SSF54373">
    <property type="entry name" value="FAD-linked reductases, C-terminal domain"/>
    <property type="match status" value="1"/>
</dbReference>
<dbReference type="AlphaFoldDB" id="A0A7W7TY67"/>
<accession>A0A7W7TY67</accession>